<dbReference type="InterPro" id="IPR001296">
    <property type="entry name" value="Glyco_trans_1"/>
</dbReference>
<proteinExistence type="predicted"/>
<dbReference type="PANTHER" id="PTHR46401">
    <property type="entry name" value="GLYCOSYLTRANSFERASE WBBK-RELATED"/>
    <property type="match status" value="1"/>
</dbReference>
<dbReference type="AlphaFoldDB" id="A0A4Q0XRV8"/>
<feature type="domain" description="Glycosyl transferase family 1" evidence="2">
    <location>
        <begin position="187"/>
        <end position="353"/>
    </location>
</feature>
<gene>
    <name evidence="3" type="ORF">CRV04_10760</name>
</gene>
<evidence type="ECO:0000259" key="2">
    <source>
        <dbReference type="Pfam" id="PF00534"/>
    </source>
</evidence>
<dbReference type="PANTHER" id="PTHR46401:SF2">
    <property type="entry name" value="GLYCOSYLTRANSFERASE WBBK-RELATED"/>
    <property type="match status" value="1"/>
</dbReference>
<dbReference type="EMBL" id="PDKN01000008">
    <property type="protein sequence ID" value="RXJ55310.1"/>
    <property type="molecule type" value="Genomic_DNA"/>
</dbReference>
<reference evidence="3 4" key="1">
    <citation type="submission" date="2017-10" db="EMBL/GenBank/DDBJ databases">
        <title>Genomics of the genus Arcobacter.</title>
        <authorList>
            <person name="Perez-Cataluna A."/>
            <person name="Figueras M.J."/>
        </authorList>
    </citation>
    <scope>NUCLEOTIDE SEQUENCE [LARGE SCALE GENOMIC DNA]</scope>
    <source>
        <strain evidence="3 4">CECT 8987</strain>
    </source>
</reference>
<dbReference type="GO" id="GO:0016757">
    <property type="term" value="F:glycosyltransferase activity"/>
    <property type="evidence" value="ECO:0007669"/>
    <property type="project" value="InterPro"/>
</dbReference>
<dbReference type="RefSeq" id="WP_128996856.1">
    <property type="nucleotide sequence ID" value="NZ_PDKN01000008.1"/>
</dbReference>
<comment type="caution">
    <text evidence="3">The sequence shown here is derived from an EMBL/GenBank/DDBJ whole genome shotgun (WGS) entry which is preliminary data.</text>
</comment>
<organism evidence="3 4">
    <name type="scientific">Candidatus Marinarcus aquaticus</name>
    <dbReference type="NCBI Taxonomy" id="2044504"/>
    <lineage>
        <taxon>Bacteria</taxon>
        <taxon>Pseudomonadati</taxon>
        <taxon>Campylobacterota</taxon>
        <taxon>Epsilonproteobacteria</taxon>
        <taxon>Campylobacterales</taxon>
        <taxon>Arcobacteraceae</taxon>
        <taxon>Candidatus Marinarcus</taxon>
    </lineage>
</organism>
<evidence type="ECO:0000313" key="3">
    <source>
        <dbReference type="EMBL" id="RXJ55310.1"/>
    </source>
</evidence>
<dbReference type="Gene3D" id="3.40.50.2000">
    <property type="entry name" value="Glycogen Phosphorylase B"/>
    <property type="match status" value="1"/>
</dbReference>
<sequence length="373" mass="43382">MKKEKRVYIVGSLRGSSRARILLDYIASSPQYSFFYEDSHYFKVMGKNLLKKALFLPLRLMHTLNRFWHLVMSDIVYILPMGKISLFEIQFAHKCNKKIVYEFYISQYDTYVNDKQRVNEKSPKAKQLLKMDQYLVDYSTDIIFLNKSEQAYYSEVINRKEITAQTYTIPLVTETKEKASLPFVHEQTKKVTLCWWGSYIPLHGLSKIIEAAHFLKKENVNFELFLFGTSDKKAESYQKMIDELELNQHVFIDNNKSFSDKSLERFLLQRCDIAFGNFGDSKKAKVVMVNKAVEAVSMNIPVVSQPTQALVEFFTDKKDIYFCGSNPKEIADVIIEAIADKQKLLECSSSAYELFKQNFSKEAYIKIVATILK</sequence>
<dbReference type="Proteomes" id="UP000290657">
    <property type="component" value="Unassembled WGS sequence"/>
</dbReference>
<name>A0A4Q0XRV8_9BACT</name>
<dbReference type="OrthoDB" id="9790710at2"/>
<dbReference type="GO" id="GO:0009103">
    <property type="term" value="P:lipopolysaccharide biosynthetic process"/>
    <property type="evidence" value="ECO:0007669"/>
    <property type="project" value="TreeGrafter"/>
</dbReference>
<evidence type="ECO:0000313" key="4">
    <source>
        <dbReference type="Proteomes" id="UP000290657"/>
    </source>
</evidence>
<dbReference type="Pfam" id="PF00534">
    <property type="entry name" value="Glycos_transf_1"/>
    <property type="match status" value="1"/>
</dbReference>
<evidence type="ECO:0000256" key="1">
    <source>
        <dbReference type="ARBA" id="ARBA00022679"/>
    </source>
</evidence>
<protein>
    <recommendedName>
        <fullName evidence="2">Glycosyl transferase family 1 domain-containing protein</fullName>
    </recommendedName>
</protein>
<accession>A0A4Q0XRV8</accession>
<keyword evidence="4" id="KW-1185">Reference proteome</keyword>
<keyword evidence="1" id="KW-0808">Transferase</keyword>
<dbReference type="SUPFAM" id="SSF53756">
    <property type="entry name" value="UDP-Glycosyltransferase/glycogen phosphorylase"/>
    <property type="match status" value="1"/>
</dbReference>